<organism evidence="1 2">
    <name type="scientific">Tsukamurella soli</name>
    <dbReference type="NCBI Taxonomy" id="644556"/>
    <lineage>
        <taxon>Bacteria</taxon>
        <taxon>Bacillati</taxon>
        <taxon>Actinomycetota</taxon>
        <taxon>Actinomycetes</taxon>
        <taxon>Mycobacteriales</taxon>
        <taxon>Tsukamurellaceae</taxon>
        <taxon>Tsukamurella</taxon>
    </lineage>
</organism>
<protein>
    <submittedName>
        <fullName evidence="1">Uncharacterized protein</fullName>
    </submittedName>
</protein>
<evidence type="ECO:0000313" key="2">
    <source>
        <dbReference type="Proteomes" id="UP001500635"/>
    </source>
</evidence>
<comment type="caution">
    <text evidence="1">The sequence shown here is derived from an EMBL/GenBank/DDBJ whole genome shotgun (WGS) entry which is preliminary data.</text>
</comment>
<proteinExistence type="predicted"/>
<sequence length="92" mass="9752">MRCDQAVDALASAGVVLTPYVADYCGGAPEVAFTDALALADDQQIVLAGELVAELRMIADRLYGRFDAAVVAPIYEALDRIDRRAQAHSAVA</sequence>
<evidence type="ECO:0000313" key="1">
    <source>
        <dbReference type="EMBL" id="GAA4383852.1"/>
    </source>
</evidence>
<dbReference type="RefSeq" id="WP_344990033.1">
    <property type="nucleotide sequence ID" value="NZ_BAABFR010000003.1"/>
</dbReference>
<dbReference type="EMBL" id="BAABFR010000003">
    <property type="protein sequence ID" value="GAA4383852.1"/>
    <property type="molecule type" value="Genomic_DNA"/>
</dbReference>
<keyword evidence="2" id="KW-1185">Reference proteome</keyword>
<gene>
    <name evidence="1" type="ORF">GCM10023147_03640</name>
</gene>
<accession>A0ABP8J2S2</accession>
<dbReference type="Proteomes" id="UP001500635">
    <property type="component" value="Unassembled WGS sequence"/>
</dbReference>
<name>A0ABP8J2S2_9ACTN</name>
<reference evidence="2" key="1">
    <citation type="journal article" date="2019" name="Int. J. Syst. Evol. Microbiol.">
        <title>The Global Catalogue of Microorganisms (GCM) 10K type strain sequencing project: providing services to taxonomists for standard genome sequencing and annotation.</title>
        <authorList>
            <consortium name="The Broad Institute Genomics Platform"/>
            <consortium name="The Broad Institute Genome Sequencing Center for Infectious Disease"/>
            <person name="Wu L."/>
            <person name="Ma J."/>
        </authorList>
    </citation>
    <scope>NUCLEOTIDE SEQUENCE [LARGE SCALE GENOMIC DNA]</scope>
    <source>
        <strain evidence="2">JCM 17688</strain>
    </source>
</reference>